<organism evidence="2 3">
    <name type="scientific">Plutella xylostella</name>
    <name type="common">Diamondback moth</name>
    <name type="synonym">Plutella maculipennis</name>
    <dbReference type="NCBI Taxonomy" id="51655"/>
    <lineage>
        <taxon>Eukaryota</taxon>
        <taxon>Metazoa</taxon>
        <taxon>Ecdysozoa</taxon>
        <taxon>Arthropoda</taxon>
        <taxon>Hexapoda</taxon>
        <taxon>Insecta</taxon>
        <taxon>Pterygota</taxon>
        <taxon>Neoptera</taxon>
        <taxon>Endopterygota</taxon>
        <taxon>Lepidoptera</taxon>
        <taxon>Glossata</taxon>
        <taxon>Ditrysia</taxon>
        <taxon>Yponomeutoidea</taxon>
        <taxon>Plutellidae</taxon>
        <taxon>Plutella</taxon>
    </lineage>
</organism>
<keyword evidence="3" id="KW-1185">Reference proteome</keyword>
<dbReference type="Pfam" id="PF15054">
    <property type="entry name" value="DUF4535"/>
    <property type="match status" value="1"/>
</dbReference>
<evidence type="ECO:0000313" key="3">
    <source>
        <dbReference type="Proteomes" id="UP000653454"/>
    </source>
</evidence>
<evidence type="ECO:0000256" key="1">
    <source>
        <dbReference type="SAM" id="MobiDB-lite"/>
    </source>
</evidence>
<evidence type="ECO:0000313" key="2">
    <source>
        <dbReference type="EMBL" id="CAG9098654.1"/>
    </source>
</evidence>
<dbReference type="EMBL" id="CAJHNJ030000005">
    <property type="protein sequence ID" value="CAG9098654.1"/>
    <property type="molecule type" value="Genomic_DNA"/>
</dbReference>
<feature type="region of interest" description="Disordered" evidence="1">
    <location>
        <begin position="54"/>
        <end position="83"/>
    </location>
</feature>
<dbReference type="InterPro" id="IPR027854">
    <property type="entry name" value="STMP1"/>
</dbReference>
<feature type="compositionally biased region" description="Basic and acidic residues" evidence="1">
    <location>
        <begin position="55"/>
        <end position="83"/>
    </location>
</feature>
<reference evidence="2" key="1">
    <citation type="submission" date="2020-11" db="EMBL/GenBank/DDBJ databases">
        <authorList>
            <person name="Whiteford S."/>
        </authorList>
    </citation>
    <scope>NUCLEOTIDE SEQUENCE</scope>
</reference>
<dbReference type="AlphaFoldDB" id="A0A8S4DHI2"/>
<sequence length="137" mass="15133">MACIFSIIKTSIIFGTGVYTGIYVTQNYKVKRVNNPATVLSKIKSCIMKMLNKNSNKEAAKEPEKSVDNKDKTHPLGDADQPTKKPVATYAVTAVPKFRSKVTSVAHCDNMMAESKLNDKTGCIVKQIKSVKNNMFN</sequence>
<gene>
    <name evidence="2" type="ORF">PLXY2_LOCUS1895</name>
</gene>
<name>A0A8S4DHI2_PLUXY</name>
<comment type="caution">
    <text evidence="2">The sequence shown here is derived from an EMBL/GenBank/DDBJ whole genome shotgun (WGS) entry which is preliminary data.</text>
</comment>
<accession>A0A8S4DHI2</accession>
<dbReference type="Proteomes" id="UP000653454">
    <property type="component" value="Unassembled WGS sequence"/>
</dbReference>
<protein>
    <submittedName>
        <fullName evidence="2">(diamondback moth) hypothetical protein</fullName>
    </submittedName>
</protein>
<proteinExistence type="predicted"/>